<name>A0ABP0JL84_9DINO</name>
<dbReference type="EMBL" id="CAXAMM010007735">
    <property type="protein sequence ID" value="CAK9015190.1"/>
    <property type="molecule type" value="Genomic_DNA"/>
</dbReference>
<feature type="non-terminal residue" evidence="1">
    <location>
        <position position="1"/>
    </location>
</feature>
<proteinExistence type="predicted"/>
<keyword evidence="2" id="KW-1185">Reference proteome</keyword>
<evidence type="ECO:0000313" key="1">
    <source>
        <dbReference type="EMBL" id="CAK9015190.1"/>
    </source>
</evidence>
<sequence>HMPFLHDSYSSHVRRNDMNEAVNGVSAAMLHKDVCDCIGTFVEPDCLLRLDLLCRHFVSAQLWRQRAQQLLAVDVPPPWAELLDARYTCRRIFQVLYLGLLRRSSRVDEPCARRILAPREVVLDDTRHAVPQNLVLLKLYHGPKLMCRSISSIRRFYPDRQTASGPAEGPVMEKADFEVPVGPELLKMLDDWLCQSICKSRSVDRQLLVSSEVNNPDILKILDLSVNLQIWVWEGEEFRVLSPEMPLRLVSQDREGFQLHFVHLPFAGCDFSNCIDLLIEVDALRESAAVAMLRGRVTTWPRHQQLLFGGYLRALRPLFPAEKIDSSTANQM</sequence>
<evidence type="ECO:0000313" key="2">
    <source>
        <dbReference type="Proteomes" id="UP001642464"/>
    </source>
</evidence>
<dbReference type="Proteomes" id="UP001642464">
    <property type="component" value="Unassembled WGS sequence"/>
</dbReference>
<accession>A0ABP0JL84</accession>
<gene>
    <name evidence="1" type="ORF">SCF082_LOCUS12648</name>
</gene>
<protein>
    <submittedName>
        <fullName evidence="1">Uncharacterized protein</fullName>
    </submittedName>
</protein>
<organism evidence="1 2">
    <name type="scientific">Durusdinium trenchii</name>
    <dbReference type="NCBI Taxonomy" id="1381693"/>
    <lineage>
        <taxon>Eukaryota</taxon>
        <taxon>Sar</taxon>
        <taxon>Alveolata</taxon>
        <taxon>Dinophyceae</taxon>
        <taxon>Suessiales</taxon>
        <taxon>Symbiodiniaceae</taxon>
        <taxon>Durusdinium</taxon>
    </lineage>
</organism>
<reference evidence="1 2" key="1">
    <citation type="submission" date="2024-02" db="EMBL/GenBank/DDBJ databases">
        <authorList>
            <person name="Chen Y."/>
            <person name="Shah S."/>
            <person name="Dougan E. K."/>
            <person name="Thang M."/>
            <person name="Chan C."/>
        </authorList>
    </citation>
    <scope>NUCLEOTIDE SEQUENCE [LARGE SCALE GENOMIC DNA]</scope>
</reference>
<comment type="caution">
    <text evidence="1">The sequence shown here is derived from an EMBL/GenBank/DDBJ whole genome shotgun (WGS) entry which is preliminary data.</text>
</comment>